<dbReference type="AlphaFoldDB" id="J3M2Z2"/>
<sequence>VCFATLPRLYWCYIINTSALSTVKMIQHIRFEAPPTTIQLSLLQVHQSVQTRIEMPCSLNR</sequence>
<organism evidence="1">
    <name type="scientific">Oryza brachyantha</name>
    <name type="common">malo sina</name>
    <dbReference type="NCBI Taxonomy" id="4533"/>
    <lineage>
        <taxon>Eukaryota</taxon>
        <taxon>Viridiplantae</taxon>
        <taxon>Streptophyta</taxon>
        <taxon>Embryophyta</taxon>
        <taxon>Tracheophyta</taxon>
        <taxon>Spermatophyta</taxon>
        <taxon>Magnoliopsida</taxon>
        <taxon>Liliopsida</taxon>
        <taxon>Poales</taxon>
        <taxon>Poaceae</taxon>
        <taxon>BOP clade</taxon>
        <taxon>Oryzoideae</taxon>
        <taxon>Oryzeae</taxon>
        <taxon>Oryzinae</taxon>
        <taxon>Oryza</taxon>
    </lineage>
</organism>
<dbReference type="HOGENOM" id="CLU_2929660_0_0_1"/>
<accession>J3M2Z2</accession>
<evidence type="ECO:0000313" key="2">
    <source>
        <dbReference type="Proteomes" id="UP000006038"/>
    </source>
</evidence>
<proteinExistence type="predicted"/>
<dbReference type="Gramene" id="OB04G37670.1">
    <property type="protein sequence ID" value="OB04G37670.1"/>
    <property type="gene ID" value="OB04G37670"/>
</dbReference>
<name>J3M2Z2_ORYBR</name>
<reference evidence="1" key="1">
    <citation type="journal article" date="2013" name="Nat. Commun.">
        <title>Whole-genome sequencing of Oryza brachyantha reveals mechanisms underlying Oryza genome evolution.</title>
        <authorList>
            <person name="Chen J."/>
            <person name="Huang Q."/>
            <person name="Gao D."/>
            <person name="Wang J."/>
            <person name="Lang Y."/>
            <person name="Liu T."/>
            <person name="Li B."/>
            <person name="Bai Z."/>
            <person name="Luis Goicoechea J."/>
            <person name="Liang C."/>
            <person name="Chen C."/>
            <person name="Zhang W."/>
            <person name="Sun S."/>
            <person name="Liao Y."/>
            <person name="Zhang X."/>
            <person name="Yang L."/>
            <person name="Song C."/>
            <person name="Wang M."/>
            <person name="Shi J."/>
            <person name="Liu G."/>
            <person name="Liu J."/>
            <person name="Zhou H."/>
            <person name="Zhou W."/>
            <person name="Yu Q."/>
            <person name="An N."/>
            <person name="Chen Y."/>
            <person name="Cai Q."/>
            <person name="Wang B."/>
            <person name="Liu B."/>
            <person name="Min J."/>
            <person name="Huang Y."/>
            <person name="Wu H."/>
            <person name="Li Z."/>
            <person name="Zhang Y."/>
            <person name="Yin Y."/>
            <person name="Song W."/>
            <person name="Jiang J."/>
            <person name="Jackson S.A."/>
            <person name="Wing R.A."/>
            <person name="Wang J."/>
            <person name="Chen M."/>
        </authorList>
    </citation>
    <scope>NUCLEOTIDE SEQUENCE [LARGE SCALE GENOMIC DNA]</scope>
    <source>
        <strain evidence="1">cv. IRGC 101232</strain>
    </source>
</reference>
<reference evidence="1" key="2">
    <citation type="submission" date="2013-04" db="UniProtKB">
        <authorList>
            <consortium name="EnsemblPlants"/>
        </authorList>
    </citation>
    <scope>IDENTIFICATION</scope>
</reference>
<dbReference type="EnsemblPlants" id="OB04G37670.1">
    <property type="protein sequence ID" value="OB04G37670.1"/>
    <property type="gene ID" value="OB04G37670"/>
</dbReference>
<keyword evidence="2" id="KW-1185">Reference proteome</keyword>
<dbReference type="Proteomes" id="UP000006038">
    <property type="component" value="Chromosome 4"/>
</dbReference>
<evidence type="ECO:0000313" key="1">
    <source>
        <dbReference type="EnsemblPlants" id="OB04G37670.1"/>
    </source>
</evidence>
<protein>
    <submittedName>
        <fullName evidence="1">Uncharacterized protein</fullName>
    </submittedName>
</protein>